<gene>
    <name evidence="2" type="ORF">GDO78_017400</name>
</gene>
<protein>
    <submittedName>
        <fullName evidence="2">Uncharacterized protein</fullName>
    </submittedName>
</protein>
<feature type="region of interest" description="Disordered" evidence="1">
    <location>
        <begin position="1"/>
        <end position="55"/>
    </location>
</feature>
<reference evidence="2" key="1">
    <citation type="thesis" date="2020" institute="ProQuest LLC" country="789 East Eisenhower Parkway, Ann Arbor, MI, USA">
        <title>Comparative Genomics and Chromosome Evolution.</title>
        <authorList>
            <person name="Mudd A.B."/>
        </authorList>
    </citation>
    <scope>NUCLEOTIDE SEQUENCE</scope>
    <source>
        <strain evidence="2">HN-11 Male</strain>
        <tissue evidence="2">Kidney and liver</tissue>
    </source>
</reference>
<dbReference type="EMBL" id="WNTK01024720">
    <property type="protein sequence ID" value="KAG9461288.1"/>
    <property type="molecule type" value="Genomic_DNA"/>
</dbReference>
<sequence>MKPVHTPGNKDRLLPGGKDTKGKTEVLWPYNEKTGDLGEDADVGKSGSKKKRGRPRARWLNDILQVTDWTLVEFWVVTVDRKLRHGLVHEVKKSRKQLNE</sequence>
<organism evidence="2 3">
    <name type="scientific">Eleutherodactylus coqui</name>
    <name type="common">Puerto Rican coqui</name>
    <dbReference type="NCBI Taxonomy" id="57060"/>
    <lineage>
        <taxon>Eukaryota</taxon>
        <taxon>Metazoa</taxon>
        <taxon>Chordata</taxon>
        <taxon>Craniata</taxon>
        <taxon>Vertebrata</taxon>
        <taxon>Euteleostomi</taxon>
        <taxon>Amphibia</taxon>
        <taxon>Batrachia</taxon>
        <taxon>Anura</taxon>
        <taxon>Neobatrachia</taxon>
        <taxon>Hyloidea</taxon>
        <taxon>Eleutherodactylidae</taxon>
        <taxon>Eleutherodactylinae</taxon>
        <taxon>Eleutherodactylus</taxon>
        <taxon>Eleutherodactylus</taxon>
    </lineage>
</organism>
<accession>A0A8J6E832</accession>
<evidence type="ECO:0000313" key="3">
    <source>
        <dbReference type="Proteomes" id="UP000770717"/>
    </source>
</evidence>
<evidence type="ECO:0000313" key="2">
    <source>
        <dbReference type="EMBL" id="KAG9461288.1"/>
    </source>
</evidence>
<feature type="compositionally biased region" description="Basic and acidic residues" evidence="1">
    <location>
        <begin position="8"/>
        <end position="24"/>
    </location>
</feature>
<comment type="caution">
    <text evidence="2">The sequence shown here is derived from an EMBL/GenBank/DDBJ whole genome shotgun (WGS) entry which is preliminary data.</text>
</comment>
<dbReference type="Proteomes" id="UP000770717">
    <property type="component" value="Unassembled WGS sequence"/>
</dbReference>
<evidence type="ECO:0000256" key="1">
    <source>
        <dbReference type="SAM" id="MobiDB-lite"/>
    </source>
</evidence>
<proteinExistence type="predicted"/>
<name>A0A8J6E832_ELECQ</name>
<dbReference type="AlphaFoldDB" id="A0A8J6E832"/>
<keyword evidence="3" id="KW-1185">Reference proteome</keyword>